<feature type="region of interest" description="Disordered" evidence="1">
    <location>
        <begin position="167"/>
        <end position="298"/>
    </location>
</feature>
<organism evidence="2 3">
    <name type="scientific">Caenorhabditis japonica</name>
    <dbReference type="NCBI Taxonomy" id="281687"/>
    <lineage>
        <taxon>Eukaryota</taxon>
        <taxon>Metazoa</taxon>
        <taxon>Ecdysozoa</taxon>
        <taxon>Nematoda</taxon>
        <taxon>Chromadorea</taxon>
        <taxon>Rhabditida</taxon>
        <taxon>Rhabditina</taxon>
        <taxon>Rhabditomorpha</taxon>
        <taxon>Rhabditoidea</taxon>
        <taxon>Rhabditidae</taxon>
        <taxon>Peloderinae</taxon>
        <taxon>Caenorhabditis</taxon>
    </lineage>
</organism>
<name>A0A8R1E4H8_CAEJA</name>
<keyword evidence="3" id="KW-1185">Reference proteome</keyword>
<feature type="compositionally biased region" description="Gly residues" evidence="1">
    <location>
        <begin position="269"/>
        <end position="283"/>
    </location>
</feature>
<evidence type="ECO:0000313" key="3">
    <source>
        <dbReference type="Proteomes" id="UP000005237"/>
    </source>
</evidence>
<protein>
    <submittedName>
        <fullName evidence="2">Uncharacterized protein</fullName>
    </submittedName>
</protein>
<accession>A0A8R1E4H8</accession>
<dbReference type="AlphaFoldDB" id="A0A8R1E4H8"/>
<dbReference type="EnsemblMetazoa" id="CJA22082.1">
    <property type="protein sequence ID" value="CJA22082.1"/>
    <property type="gene ID" value="WBGene00177654"/>
</dbReference>
<feature type="compositionally biased region" description="Polar residues" evidence="1">
    <location>
        <begin position="9"/>
        <end position="33"/>
    </location>
</feature>
<reference evidence="3" key="1">
    <citation type="submission" date="2010-08" db="EMBL/GenBank/DDBJ databases">
        <authorList>
            <consortium name="Caenorhabditis japonica Sequencing Consortium"/>
            <person name="Wilson R.K."/>
        </authorList>
    </citation>
    <scope>NUCLEOTIDE SEQUENCE [LARGE SCALE GENOMIC DNA]</scope>
    <source>
        <strain evidence="3">DF5081</strain>
    </source>
</reference>
<feature type="compositionally biased region" description="Low complexity" evidence="1">
    <location>
        <begin position="47"/>
        <end position="58"/>
    </location>
</feature>
<dbReference type="Proteomes" id="UP000005237">
    <property type="component" value="Unassembled WGS sequence"/>
</dbReference>
<evidence type="ECO:0000313" key="2">
    <source>
        <dbReference type="EnsemblMetazoa" id="CJA22082.1"/>
    </source>
</evidence>
<sequence length="341" mass="35669">MYNGYPGPGNQSSYRRSGPPQQQVFVDTGSYSNEVDPGMNGDGWQGSSGRASGGSHHMNGGGGGRRGGSGMHNARMPPSQHHGGMNRGMMPPGFRHQQSQYMNPYPMNAMPPNDLMDISLRMGDISLASTPTIGCYGQDLPPPQGSWNQPAPFGAPQDEMFDNGGGVGFNGGVGNPPHHVPFGQRGGGNQFGGGRMPPSRQGGGGGGGYPPRNHQNGGYMPPMMVPPMPGNPQYYGGGGNSQPSFPGSPFSIPGGGSASSMGHHAEQMPGGGGGGPQNGGGGASFQINSSSMDDYSMWTDENDEDAKRKKILRDKGLLIWGDAEVCSKFCAFWCRDLRFPS</sequence>
<feature type="region of interest" description="Disordered" evidence="1">
    <location>
        <begin position="1"/>
        <end position="91"/>
    </location>
</feature>
<evidence type="ECO:0000256" key="1">
    <source>
        <dbReference type="SAM" id="MobiDB-lite"/>
    </source>
</evidence>
<feature type="compositionally biased region" description="Low complexity" evidence="1">
    <location>
        <begin position="241"/>
        <end position="262"/>
    </location>
</feature>
<feature type="compositionally biased region" description="Gly residues" evidence="1">
    <location>
        <begin position="59"/>
        <end position="70"/>
    </location>
</feature>
<proteinExistence type="predicted"/>
<feature type="compositionally biased region" description="Gly residues" evidence="1">
    <location>
        <begin position="184"/>
        <end position="209"/>
    </location>
</feature>
<reference evidence="2" key="2">
    <citation type="submission" date="2022-06" db="UniProtKB">
        <authorList>
            <consortium name="EnsemblMetazoa"/>
        </authorList>
    </citation>
    <scope>IDENTIFICATION</scope>
    <source>
        <strain evidence="2">DF5081</strain>
    </source>
</reference>